<dbReference type="EMBL" id="QICL01000013">
    <property type="protein sequence ID" value="PXV63576.1"/>
    <property type="molecule type" value="Genomic_DNA"/>
</dbReference>
<dbReference type="OrthoDB" id="2079210at2"/>
<dbReference type="Proteomes" id="UP000247973">
    <property type="component" value="Unassembled WGS sequence"/>
</dbReference>
<dbReference type="RefSeq" id="WP_110310897.1">
    <property type="nucleotide sequence ID" value="NZ_QICL01000013.1"/>
</dbReference>
<comment type="caution">
    <text evidence="1">The sequence shown here is derived from an EMBL/GenBank/DDBJ whole genome shotgun (WGS) entry which is preliminary data.</text>
</comment>
<proteinExistence type="predicted"/>
<evidence type="ECO:0000313" key="1">
    <source>
        <dbReference type="EMBL" id="PXV63576.1"/>
    </source>
</evidence>
<dbReference type="InterPro" id="IPR025738">
    <property type="entry name" value="BatD"/>
</dbReference>
<dbReference type="PANTHER" id="PTHR40940:SF2">
    <property type="entry name" value="BATD"/>
    <property type="match status" value="1"/>
</dbReference>
<name>A0A2V3PMS9_9BACT</name>
<protein>
    <submittedName>
        <fullName evidence="1">Oxygen tolerance protein BatD</fullName>
    </submittedName>
</protein>
<gene>
    <name evidence="1" type="ORF">CLV62_11363</name>
</gene>
<organism evidence="1 2">
    <name type="scientific">Dysgonomonas alginatilytica</name>
    <dbReference type="NCBI Taxonomy" id="1605892"/>
    <lineage>
        <taxon>Bacteria</taxon>
        <taxon>Pseudomonadati</taxon>
        <taxon>Bacteroidota</taxon>
        <taxon>Bacteroidia</taxon>
        <taxon>Bacteroidales</taxon>
        <taxon>Dysgonomonadaceae</taxon>
        <taxon>Dysgonomonas</taxon>
    </lineage>
</organism>
<evidence type="ECO:0000313" key="2">
    <source>
        <dbReference type="Proteomes" id="UP000247973"/>
    </source>
</evidence>
<dbReference type="PANTHER" id="PTHR40940">
    <property type="entry name" value="PROTEIN BATD-RELATED"/>
    <property type="match status" value="1"/>
</dbReference>
<dbReference type="Pfam" id="PF13584">
    <property type="entry name" value="BatD"/>
    <property type="match status" value="2"/>
</dbReference>
<sequence>MGVTNKAATFKFLVILLLFASIEMLNAGDITFEVKYPRVVNAGETFRLEYILKGSREGINFMPPKFSDGFEMKSGPHIYNYSGSSDGDYEIWKSFLYIVQANKKGVFTIPVSAIEVEGKEYKTSIVELKVLGEHESKEEYYDIDAFLRTQVSRPEIYEGEAVVLSCQLFTKVRLLSVKQIDYPVLDDFEVGSKPFYDHQGIPVFRKEDYNGSQYSVSDLRKIIIYPNRTGKLAITEVEASLSFDTRILDRTKRGYYAGEDQVRGVDKLFKSEPISVRVVRLPGNKPDDFSDAIGKFKLRSEIKGSQPKVGDLFALSLIVDGVGDLSIASAPVLDLPEGIEVYDMKSEDYSFFGDLGIQSDKTFGYLLIAQKAGTYRIPPVRFVYLDTDSGTYKVLTSSEYTVTVTEPKLKGTVVAGLY</sequence>
<dbReference type="AlphaFoldDB" id="A0A2V3PMS9"/>
<accession>A0A2V3PMS9</accession>
<reference evidence="1 2" key="1">
    <citation type="submission" date="2018-03" db="EMBL/GenBank/DDBJ databases">
        <title>Genomic Encyclopedia of Archaeal and Bacterial Type Strains, Phase II (KMG-II): from individual species to whole genera.</title>
        <authorList>
            <person name="Goeker M."/>
        </authorList>
    </citation>
    <scope>NUCLEOTIDE SEQUENCE [LARGE SCALE GENOMIC DNA]</scope>
    <source>
        <strain evidence="1 2">DSM 100214</strain>
    </source>
</reference>
<keyword evidence="2" id="KW-1185">Reference proteome</keyword>